<dbReference type="InterPro" id="IPR029016">
    <property type="entry name" value="GAF-like_dom_sf"/>
</dbReference>
<dbReference type="SMART" id="SM00346">
    <property type="entry name" value="HTH_ICLR"/>
    <property type="match status" value="1"/>
</dbReference>
<dbReference type="Gene3D" id="1.10.10.10">
    <property type="entry name" value="Winged helix-like DNA-binding domain superfamily/Winged helix DNA-binding domain"/>
    <property type="match status" value="1"/>
</dbReference>
<dbReference type="SUPFAM" id="SSF55781">
    <property type="entry name" value="GAF domain-like"/>
    <property type="match status" value="1"/>
</dbReference>
<dbReference type="EMBL" id="JANCLV010000018">
    <property type="protein sequence ID" value="MCP9001720.1"/>
    <property type="molecule type" value="Genomic_DNA"/>
</dbReference>
<dbReference type="PROSITE" id="PS51077">
    <property type="entry name" value="HTH_ICLR"/>
    <property type="match status" value="1"/>
</dbReference>
<dbReference type="InterPro" id="IPR014757">
    <property type="entry name" value="Tscrpt_reg_IclR_C"/>
</dbReference>
<comment type="caution">
    <text evidence="6">The sequence shown here is derived from an EMBL/GenBank/DDBJ whole genome shotgun (WGS) entry which is preliminary data.</text>
</comment>
<proteinExistence type="predicted"/>
<evidence type="ECO:0000259" key="4">
    <source>
        <dbReference type="PROSITE" id="PS51077"/>
    </source>
</evidence>
<accession>A0ABT1LTD0</accession>
<evidence type="ECO:0000259" key="5">
    <source>
        <dbReference type="PROSITE" id="PS51078"/>
    </source>
</evidence>
<evidence type="ECO:0000313" key="7">
    <source>
        <dbReference type="Proteomes" id="UP001524318"/>
    </source>
</evidence>
<dbReference type="InterPro" id="IPR036388">
    <property type="entry name" value="WH-like_DNA-bd_sf"/>
</dbReference>
<protein>
    <submittedName>
        <fullName evidence="6">IclR family transcriptional regulator</fullName>
    </submittedName>
</protein>
<reference evidence="6 7" key="1">
    <citation type="submission" date="2022-06" db="EMBL/GenBank/DDBJ databases">
        <title>Pseudarthrobacter sp. strain RMG13 Genome sequencing and assembly.</title>
        <authorList>
            <person name="Kim I."/>
        </authorList>
    </citation>
    <scope>NUCLEOTIDE SEQUENCE [LARGE SCALE GENOMIC DNA]</scope>
    <source>
        <strain evidence="6 7">RMG13</strain>
    </source>
</reference>
<keyword evidence="1" id="KW-0805">Transcription regulation</keyword>
<sequence>MTEQKEPTTMRSLERAIDVLEVLEDAARPLRLVDIAGRAGLHVATTQRILGVLEGRGRVEKDGMNYRAGVNLIFGAHAYLTTSPLVAASRPVLQELAERTGLTASLFVRTGAHRAVVARVHGSRPLRYELPIGAKLPLHLGAGKTLAADLGPEELRHLLDQVGPMRDAEGREISPEIFRSDLEKIRKQGFQVALNERKLGSLSVSAPVRSTQSGAVVAAITIGAASEDVSPDEIEGLTIEVRRAASAVTVP</sequence>
<dbReference type="PANTHER" id="PTHR30136:SF35">
    <property type="entry name" value="HTH-TYPE TRANSCRIPTIONAL REGULATOR RV1719"/>
    <property type="match status" value="1"/>
</dbReference>
<evidence type="ECO:0000313" key="6">
    <source>
        <dbReference type="EMBL" id="MCP9001720.1"/>
    </source>
</evidence>
<gene>
    <name evidence="6" type="ORF">NFC73_18595</name>
</gene>
<dbReference type="PROSITE" id="PS51078">
    <property type="entry name" value="ICLR_ED"/>
    <property type="match status" value="1"/>
</dbReference>
<dbReference type="RefSeq" id="WP_254752645.1">
    <property type="nucleotide sequence ID" value="NZ_JANCLV010000018.1"/>
</dbReference>
<organism evidence="6 7">
    <name type="scientific">Pseudarthrobacter humi</name>
    <dbReference type="NCBI Taxonomy" id="2952523"/>
    <lineage>
        <taxon>Bacteria</taxon>
        <taxon>Bacillati</taxon>
        <taxon>Actinomycetota</taxon>
        <taxon>Actinomycetes</taxon>
        <taxon>Micrococcales</taxon>
        <taxon>Micrococcaceae</taxon>
        <taxon>Pseudarthrobacter</taxon>
    </lineage>
</organism>
<evidence type="ECO:0000256" key="2">
    <source>
        <dbReference type="ARBA" id="ARBA00023125"/>
    </source>
</evidence>
<keyword evidence="3" id="KW-0804">Transcription</keyword>
<name>A0ABT1LTD0_9MICC</name>
<dbReference type="Pfam" id="PF09339">
    <property type="entry name" value="HTH_IclR"/>
    <property type="match status" value="1"/>
</dbReference>
<dbReference type="Pfam" id="PF01614">
    <property type="entry name" value="IclR_C"/>
    <property type="match status" value="1"/>
</dbReference>
<keyword evidence="7" id="KW-1185">Reference proteome</keyword>
<evidence type="ECO:0000256" key="3">
    <source>
        <dbReference type="ARBA" id="ARBA00023163"/>
    </source>
</evidence>
<keyword evidence="2" id="KW-0238">DNA-binding</keyword>
<dbReference type="SUPFAM" id="SSF46785">
    <property type="entry name" value="Winged helix' DNA-binding domain"/>
    <property type="match status" value="1"/>
</dbReference>
<evidence type="ECO:0000256" key="1">
    <source>
        <dbReference type="ARBA" id="ARBA00023015"/>
    </source>
</evidence>
<feature type="domain" description="IclR-ED" evidence="5">
    <location>
        <begin position="71"/>
        <end position="251"/>
    </location>
</feature>
<dbReference type="InterPro" id="IPR050707">
    <property type="entry name" value="HTH_MetabolicPath_Reg"/>
</dbReference>
<dbReference type="Proteomes" id="UP001524318">
    <property type="component" value="Unassembled WGS sequence"/>
</dbReference>
<dbReference type="PANTHER" id="PTHR30136">
    <property type="entry name" value="HELIX-TURN-HELIX TRANSCRIPTIONAL REGULATOR, ICLR FAMILY"/>
    <property type="match status" value="1"/>
</dbReference>
<dbReference type="InterPro" id="IPR036390">
    <property type="entry name" value="WH_DNA-bd_sf"/>
</dbReference>
<feature type="domain" description="HTH iclR-type" evidence="4">
    <location>
        <begin position="10"/>
        <end position="70"/>
    </location>
</feature>
<dbReference type="Gene3D" id="3.30.450.40">
    <property type="match status" value="1"/>
</dbReference>
<dbReference type="InterPro" id="IPR005471">
    <property type="entry name" value="Tscrpt_reg_IclR_N"/>
</dbReference>